<sequence>MRELQTRSRYKIRRFAMHSESLFFLCAADDRWCRAYGVSSEGIHCTAFVRVYDYKVRKYTMWPPFSSPYLVLINFVSRGTP</sequence>
<dbReference type="OrthoDB" id="5808382at2759"/>
<evidence type="ECO:0000313" key="1">
    <source>
        <dbReference type="EMBL" id="VDK52292.1"/>
    </source>
</evidence>
<evidence type="ECO:0000313" key="2">
    <source>
        <dbReference type="Proteomes" id="UP000271098"/>
    </source>
</evidence>
<organism evidence="3">
    <name type="scientific">Gongylonema pulchrum</name>
    <dbReference type="NCBI Taxonomy" id="637853"/>
    <lineage>
        <taxon>Eukaryota</taxon>
        <taxon>Metazoa</taxon>
        <taxon>Ecdysozoa</taxon>
        <taxon>Nematoda</taxon>
        <taxon>Chromadorea</taxon>
        <taxon>Rhabditida</taxon>
        <taxon>Spirurina</taxon>
        <taxon>Spiruromorpha</taxon>
        <taxon>Spiruroidea</taxon>
        <taxon>Gongylonematidae</taxon>
        <taxon>Gongylonema</taxon>
    </lineage>
</organism>
<dbReference type="Proteomes" id="UP000271098">
    <property type="component" value="Unassembled WGS sequence"/>
</dbReference>
<dbReference type="EMBL" id="UYRT01012781">
    <property type="protein sequence ID" value="VDK52292.1"/>
    <property type="molecule type" value="Genomic_DNA"/>
</dbReference>
<protein>
    <submittedName>
        <fullName evidence="3">WD_REPEATS_REGION domain-containing protein</fullName>
    </submittedName>
</protein>
<evidence type="ECO:0000313" key="3">
    <source>
        <dbReference type="WBParaSite" id="GPUH_0000583101-mRNA-1"/>
    </source>
</evidence>
<keyword evidence="2" id="KW-1185">Reference proteome</keyword>
<proteinExistence type="predicted"/>
<name>A0A183DAT2_9BILA</name>
<dbReference type="WBParaSite" id="GPUH_0000583101-mRNA-1">
    <property type="protein sequence ID" value="GPUH_0000583101-mRNA-1"/>
    <property type="gene ID" value="GPUH_0000583101"/>
</dbReference>
<dbReference type="AlphaFoldDB" id="A0A183DAT2"/>
<reference evidence="1 2" key="2">
    <citation type="submission" date="2018-11" db="EMBL/GenBank/DDBJ databases">
        <authorList>
            <consortium name="Pathogen Informatics"/>
        </authorList>
    </citation>
    <scope>NUCLEOTIDE SEQUENCE [LARGE SCALE GENOMIC DNA]</scope>
</reference>
<gene>
    <name evidence="1" type="ORF">GPUH_LOCUS5823</name>
</gene>
<reference evidence="3" key="1">
    <citation type="submission" date="2016-06" db="UniProtKB">
        <authorList>
            <consortium name="WormBaseParasite"/>
        </authorList>
    </citation>
    <scope>IDENTIFICATION</scope>
</reference>
<accession>A0A183DAT2</accession>